<dbReference type="STRING" id="1364.LP2241_30250"/>
<evidence type="ECO:0000259" key="6">
    <source>
        <dbReference type="PROSITE" id="PS50926"/>
    </source>
</evidence>
<feature type="active site" description="Nucleophile" evidence="4">
    <location>
        <position position="420"/>
    </location>
</feature>
<dbReference type="PROSITE" id="PS51687">
    <property type="entry name" value="SAM_MT_RNA_M5U"/>
    <property type="match status" value="1"/>
</dbReference>
<feature type="domain" description="TRAM" evidence="6">
    <location>
        <begin position="13"/>
        <end position="71"/>
    </location>
</feature>
<dbReference type="PROSITE" id="PS01231">
    <property type="entry name" value="TRMA_2"/>
    <property type="match status" value="1"/>
</dbReference>
<dbReference type="CDD" id="cd02440">
    <property type="entry name" value="AdoMet_MTases"/>
    <property type="match status" value="1"/>
</dbReference>
<dbReference type="PANTHER" id="PTHR11061:SF30">
    <property type="entry name" value="TRNA (URACIL(54)-C(5))-METHYLTRANSFERASE"/>
    <property type="match status" value="1"/>
</dbReference>
<dbReference type="Proteomes" id="UP000033166">
    <property type="component" value="Chromosome I"/>
</dbReference>
<dbReference type="PROSITE" id="PS50926">
    <property type="entry name" value="TRAM"/>
    <property type="match status" value="1"/>
</dbReference>
<dbReference type="GO" id="GO:0070475">
    <property type="term" value="P:rRNA base methylation"/>
    <property type="evidence" value="ECO:0007669"/>
    <property type="project" value="TreeGrafter"/>
</dbReference>
<evidence type="ECO:0000256" key="3">
    <source>
        <dbReference type="ARBA" id="ARBA00022691"/>
    </source>
</evidence>
<dbReference type="HOGENOM" id="CLU_014689_7_1_9"/>
<feature type="binding site" evidence="4">
    <location>
        <position position="393"/>
    </location>
    <ligand>
        <name>S-adenosyl-L-methionine</name>
        <dbReference type="ChEBI" id="CHEBI:59789"/>
    </ligand>
</feature>
<proteinExistence type="inferred from homology"/>
<dbReference type="InterPro" id="IPR030391">
    <property type="entry name" value="MeTrfase_TrmA_CS"/>
</dbReference>
<protein>
    <submittedName>
        <fullName evidence="7">Uncharacterized RNA methyltransferase yljE</fullName>
    </submittedName>
</protein>
<dbReference type="SUPFAM" id="SSF50249">
    <property type="entry name" value="Nucleic acid-binding proteins"/>
    <property type="match status" value="1"/>
</dbReference>
<dbReference type="Gene3D" id="2.40.50.140">
    <property type="entry name" value="Nucleic acid-binding proteins"/>
    <property type="match status" value="1"/>
</dbReference>
<evidence type="ECO:0000313" key="7">
    <source>
        <dbReference type="EMBL" id="CEN28450.1"/>
    </source>
</evidence>
<dbReference type="InterPro" id="IPR010280">
    <property type="entry name" value="U5_MeTrfase_fam"/>
</dbReference>
<dbReference type="InterPro" id="IPR012340">
    <property type="entry name" value="NA-bd_OB-fold"/>
</dbReference>
<sequence>MTIKICYNKAMTNFNKNDIFEAEVIDLTHEGAGVVKVDGYPFFVENALPGEKIEMRVLKTSKKFGFGKVETYLSQSEHRVSDINLDYLRTGIADFGHLAYSEQLKFKRKQISELLRKTAGKVDFPVLETIPSPETLAYRNKASIPVRAINGVVETGFFRKHTHSLVPVESFYIQNPEIDMIVLAVRDLIRKYSLKAYNERENTGFIRNVVVRRAHATGELMVIFVTRKAAFFKVENLLTELTTAFPAIKSVMQNVNASTGNAIFGTDWKILYGQDYITDRMLGRDYQISAPSFYQVNTAAAEVLYQTAISFADLKADDVVIDAYSGIGTIGLSFADKVKHVYGVEVVEAAVTNAKKNAALNDITNVTYVTAKAEKAMSDWLAQGITPNVILVDPPRKGLDETFIDAAAAVGARSIVYISCNAATFARDVVRFEALGYTLDKVQPVDLFPQTHHVELVGLLTKS</sequence>
<dbReference type="InterPro" id="IPR030390">
    <property type="entry name" value="MeTrfase_TrmA_AS"/>
</dbReference>
<dbReference type="InterPro" id="IPR029063">
    <property type="entry name" value="SAM-dependent_MTases_sf"/>
</dbReference>
<dbReference type="Pfam" id="PF05958">
    <property type="entry name" value="tRNA_U5-meth_tr"/>
    <property type="match status" value="1"/>
</dbReference>
<dbReference type="Gene3D" id="3.40.50.150">
    <property type="entry name" value="Vaccinia Virus protein VP39"/>
    <property type="match status" value="1"/>
</dbReference>
<evidence type="ECO:0000256" key="2">
    <source>
        <dbReference type="ARBA" id="ARBA00022679"/>
    </source>
</evidence>
<name>A0A0D6DWT4_9LACT</name>
<dbReference type="Pfam" id="PF01938">
    <property type="entry name" value="TRAM"/>
    <property type="match status" value="1"/>
</dbReference>
<dbReference type="NCBIfam" id="TIGR00479">
    <property type="entry name" value="rumA"/>
    <property type="match status" value="1"/>
</dbReference>
<dbReference type="FunFam" id="2.40.50.1070:FF:000003">
    <property type="entry name" value="23S rRNA (Uracil-5-)-methyltransferase RumA"/>
    <property type="match status" value="1"/>
</dbReference>
<dbReference type="Gene3D" id="2.40.50.1070">
    <property type="match status" value="1"/>
</dbReference>
<reference evidence="8" key="1">
    <citation type="submission" date="2015-01" db="EMBL/GenBank/DDBJ databases">
        <authorList>
            <person name="Andreevskaya M."/>
        </authorList>
    </citation>
    <scope>NUCLEOTIDE SEQUENCE [LARGE SCALE GENOMIC DNA]</scope>
    <source>
        <strain evidence="8">MKFS47</strain>
    </source>
</reference>
<evidence type="ECO:0000256" key="1">
    <source>
        <dbReference type="ARBA" id="ARBA00022603"/>
    </source>
</evidence>
<dbReference type="EMBL" id="LN774769">
    <property type="protein sequence ID" value="CEN28450.1"/>
    <property type="molecule type" value="Genomic_DNA"/>
</dbReference>
<gene>
    <name evidence="7" type="ORF">LACPI_1250</name>
</gene>
<dbReference type="GO" id="GO:0070041">
    <property type="term" value="F:rRNA (uridine-C5-)-methyltransferase activity"/>
    <property type="evidence" value="ECO:0007669"/>
    <property type="project" value="TreeGrafter"/>
</dbReference>
<dbReference type="InterPro" id="IPR002792">
    <property type="entry name" value="TRAM_dom"/>
</dbReference>
<feature type="binding site" evidence="4">
    <location>
        <position position="324"/>
    </location>
    <ligand>
        <name>S-adenosyl-L-methionine</name>
        <dbReference type="ChEBI" id="CHEBI:59789"/>
    </ligand>
</feature>
<feature type="active site" evidence="5">
    <location>
        <position position="420"/>
    </location>
</feature>
<feature type="binding site" evidence="4">
    <location>
        <position position="345"/>
    </location>
    <ligand>
        <name>S-adenosyl-L-methionine</name>
        <dbReference type="ChEBI" id="CHEBI:59789"/>
    </ligand>
</feature>
<accession>A0A0D6DWT4</accession>
<feature type="binding site" evidence="4">
    <location>
        <position position="295"/>
    </location>
    <ligand>
        <name>S-adenosyl-L-methionine</name>
        <dbReference type="ChEBI" id="CHEBI:59789"/>
    </ligand>
</feature>
<dbReference type="AlphaFoldDB" id="A0A0D6DWT4"/>
<organism evidence="7 8">
    <name type="scientific">Pseudolactococcus piscium MKFS47</name>
    <dbReference type="NCBI Taxonomy" id="297352"/>
    <lineage>
        <taxon>Bacteria</taxon>
        <taxon>Bacillati</taxon>
        <taxon>Bacillota</taxon>
        <taxon>Bacilli</taxon>
        <taxon>Lactobacillales</taxon>
        <taxon>Streptococcaceae</taxon>
        <taxon>Pseudolactococcus</taxon>
    </lineage>
</organism>
<dbReference type="SUPFAM" id="SSF53335">
    <property type="entry name" value="S-adenosyl-L-methionine-dependent methyltransferases"/>
    <property type="match status" value="1"/>
</dbReference>
<dbReference type="PROSITE" id="PS01230">
    <property type="entry name" value="TRMA_1"/>
    <property type="match status" value="1"/>
</dbReference>
<keyword evidence="2 4" id="KW-0808">Transferase</keyword>
<keyword evidence="3 4" id="KW-0949">S-adenosyl-L-methionine</keyword>
<evidence type="ECO:0000256" key="5">
    <source>
        <dbReference type="PROSITE-ProRule" id="PRU10015"/>
    </source>
</evidence>
<comment type="similarity">
    <text evidence="4">Belongs to the class I-like SAM-binding methyltransferase superfamily. RNA M5U methyltransferase family.</text>
</comment>
<evidence type="ECO:0000313" key="8">
    <source>
        <dbReference type="Proteomes" id="UP000033166"/>
    </source>
</evidence>
<dbReference type="FunFam" id="3.40.50.150:FF:000009">
    <property type="entry name" value="23S rRNA (Uracil(1939)-C(5))-methyltransferase RlmD"/>
    <property type="match status" value="1"/>
</dbReference>
<dbReference type="KEGG" id="lpk:LACPI_1250"/>
<evidence type="ECO:0000256" key="4">
    <source>
        <dbReference type="PROSITE-ProRule" id="PRU01024"/>
    </source>
</evidence>
<keyword evidence="1 4" id="KW-0489">Methyltransferase</keyword>
<dbReference type="PANTHER" id="PTHR11061">
    <property type="entry name" value="RNA M5U METHYLTRANSFERASE"/>
    <property type="match status" value="1"/>
</dbReference>